<name>A0ABV6A5B7_9PSEU</name>
<evidence type="ECO:0000256" key="3">
    <source>
        <dbReference type="ARBA" id="ARBA00023002"/>
    </source>
</evidence>
<dbReference type="InterPro" id="IPR002734">
    <property type="entry name" value="RibDG_C"/>
</dbReference>
<comment type="caution">
    <text evidence="5">The sequence shown here is derived from an EMBL/GenBank/DDBJ whole genome shotgun (WGS) entry which is preliminary data.</text>
</comment>
<proteinExistence type="predicted"/>
<evidence type="ECO:0000313" key="5">
    <source>
        <dbReference type="EMBL" id="MFB9908361.1"/>
    </source>
</evidence>
<dbReference type="InterPro" id="IPR024072">
    <property type="entry name" value="DHFR-like_dom_sf"/>
</dbReference>
<dbReference type="SUPFAM" id="SSF53597">
    <property type="entry name" value="Dihydrofolate reductase-like"/>
    <property type="match status" value="1"/>
</dbReference>
<keyword evidence="6" id="KW-1185">Reference proteome</keyword>
<dbReference type="PANTHER" id="PTHR38011:SF7">
    <property type="entry name" value="2,5-DIAMINO-6-RIBOSYLAMINO-4(3H)-PYRIMIDINONE 5'-PHOSPHATE REDUCTASE"/>
    <property type="match status" value="1"/>
</dbReference>
<dbReference type="Gene3D" id="3.40.430.10">
    <property type="entry name" value="Dihydrofolate Reductase, subunit A"/>
    <property type="match status" value="1"/>
</dbReference>
<dbReference type="InterPro" id="IPR050765">
    <property type="entry name" value="Riboflavin_Biosynth_HTPR"/>
</dbReference>
<keyword evidence="2" id="KW-0521">NADP</keyword>
<reference evidence="5 6" key="1">
    <citation type="submission" date="2024-09" db="EMBL/GenBank/DDBJ databases">
        <authorList>
            <person name="Sun Q."/>
            <person name="Mori K."/>
        </authorList>
    </citation>
    <scope>NUCLEOTIDE SEQUENCE [LARGE SCALE GENOMIC DNA]</scope>
    <source>
        <strain evidence="5 6">TBRC 7907</strain>
    </source>
</reference>
<protein>
    <submittedName>
        <fullName evidence="5">Pyrimidine reductase family protein</fullName>
    </submittedName>
</protein>
<organism evidence="5 6">
    <name type="scientific">Allokutzneria oryzae</name>
    <dbReference type="NCBI Taxonomy" id="1378989"/>
    <lineage>
        <taxon>Bacteria</taxon>
        <taxon>Bacillati</taxon>
        <taxon>Actinomycetota</taxon>
        <taxon>Actinomycetes</taxon>
        <taxon>Pseudonocardiales</taxon>
        <taxon>Pseudonocardiaceae</taxon>
        <taxon>Allokutzneria</taxon>
    </lineage>
</organism>
<evidence type="ECO:0000313" key="6">
    <source>
        <dbReference type="Proteomes" id="UP001589693"/>
    </source>
</evidence>
<evidence type="ECO:0000259" key="4">
    <source>
        <dbReference type="Pfam" id="PF01872"/>
    </source>
</evidence>
<keyword evidence="3" id="KW-0560">Oxidoreductase</keyword>
<dbReference type="PANTHER" id="PTHR38011">
    <property type="entry name" value="DIHYDROFOLATE REDUCTASE FAMILY PROTEIN (AFU_ORTHOLOGUE AFUA_8G06820)"/>
    <property type="match status" value="1"/>
</dbReference>
<evidence type="ECO:0000256" key="1">
    <source>
        <dbReference type="ARBA" id="ARBA00005104"/>
    </source>
</evidence>
<feature type="domain" description="Bacterial bifunctional deaminase-reductase C-terminal" evidence="4">
    <location>
        <begin position="31"/>
        <end position="225"/>
    </location>
</feature>
<evidence type="ECO:0000256" key="2">
    <source>
        <dbReference type="ARBA" id="ARBA00022857"/>
    </source>
</evidence>
<gene>
    <name evidence="5" type="ORF">ACFFQA_30875</name>
</gene>
<dbReference type="EMBL" id="JBHLZU010000027">
    <property type="protein sequence ID" value="MFB9908361.1"/>
    <property type="molecule type" value="Genomic_DNA"/>
</dbReference>
<accession>A0ABV6A5B7</accession>
<sequence length="251" mass="26313">MDSLWPAQPGAEFDESGIEDLYAYPAPLARPWVRVNFVSSVDGAVTVDGRSRGLSSPADHRVFMLGRDLADVILVGLGTAVIEGYAGVPLSEVRTDRRKRLGLSPVPPIALVTGRCALDPESPLLTDTVVPPLVFTCASSPTSARRNVAAAGGEVIVAGEDSVDLHRALAELGERGLNRVDCEGGPRLFGNLIAEDLVDELCVTFSPLLAGGDAGRIATGPLPVAPRGLSLVSVLHEDGSLLVRYGRGRTS</sequence>
<dbReference type="Proteomes" id="UP001589693">
    <property type="component" value="Unassembled WGS sequence"/>
</dbReference>
<dbReference type="Pfam" id="PF01872">
    <property type="entry name" value="RibD_C"/>
    <property type="match status" value="1"/>
</dbReference>
<comment type="pathway">
    <text evidence="1">Cofactor biosynthesis; riboflavin biosynthesis.</text>
</comment>
<dbReference type="RefSeq" id="WP_377860010.1">
    <property type="nucleotide sequence ID" value="NZ_JBHLZU010000027.1"/>
</dbReference>